<feature type="compositionally biased region" description="Basic and acidic residues" evidence="1">
    <location>
        <begin position="60"/>
        <end position="72"/>
    </location>
</feature>
<sequence>MLRLQQELEAFRLANQAAEHWILGASFRLMSASGASGCRRQTSRNGPGGQDEENDEDVDVEAREQEERRTERVTTGGGRRCKQRQIGSDQPLLKQRDLMAEGFSDQVTVFRSSSEEICGGGLQVAKENAERHASLMREISGEGKRMVRVVQEKSQKIVQLTLSGGDPMGAPSLFEVSHFVVLRTNG</sequence>
<organism evidence="2 3">
    <name type="scientific">Protopolystoma xenopodis</name>
    <dbReference type="NCBI Taxonomy" id="117903"/>
    <lineage>
        <taxon>Eukaryota</taxon>
        <taxon>Metazoa</taxon>
        <taxon>Spiralia</taxon>
        <taxon>Lophotrochozoa</taxon>
        <taxon>Platyhelminthes</taxon>
        <taxon>Monogenea</taxon>
        <taxon>Polyopisthocotylea</taxon>
        <taxon>Polystomatidea</taxon>
        <taxon>Polystomatidae</taxon>
        <taxon>Protopolystoma</taxon>
    </lineage>
</organism>
<evidence type="ECO:0000256" key="1">
    <source>
        <dbReference type="SAM" id="MobiDB-lite"/>
    </source>
</evidence>
<dbReference type="Proteomes" id="UP000784294">
    <property type="component" value="Unassembled WGS sequence"/>
</dbReference>
<reference evidence="2" key="1">
    <citation type="submission" date="2018-11" db="EMBL/GenBank/DDBJ databases">
        <authorList>
            <consortium name="Pathogen Informatics"/>
        </authorList>
    </citation>
    <scope>NUCLEOTIDE SEQUENCE</scope>
</reference>
<dbReference type="EMBL" id="CAAALY010103156">
    <property type="protein sequence ID" value="VEL29438.1"/>
    <property type="molecule type" value="Genomic_DNA"/>
</dbReference>
<feature type="region of interest" description="Disordered" evidence="1">
    <location>
        <begin position="36"/>
        <end position="88"/>
    </location>
</feature>
<proteinExistence type="predicted"/>
<protein>
    <submittedName>
        <fullName evidence="2">Uncharacterized protein</fullName>
    </submittedName>
</protein>
<keyword evidence="3" id="KW-1185">Reference proteome</keyword>
<evidence type="ECO:0000313" key="2">
    <source>
        <dbReference type="EMBL" id="VEL29438.1"/>
    </source>
</evidence>
<name>A0A3S5A6Y7_9PLAT</name>
<gene>
    <name evidence="2" type="ORF">PXEA_LOCUS22878</name>
</gene>
<evidence type="ECO:0000313" key="3">
    <source>
        <dbReference type="Proteomes" id="UP000784294"/>
    </source>
</evidence>
<accession>A0A3S5A6Y7</accession>
<feature type="compositionally biased region" description="Acidic residues" evidence="1">
    <location>
        <begin position="50"/>
        <end position="59"/>
    </location>
</feature>
<comment type="caution">
    <text evidence="2">The sequence shown here is derived from an EMBL/GenBank/DDBJ whole genome shotgun (WGS) entry which is preliminary data.</text>
</comment>
<dbReference type="AlphaFoldDB" id="A0A3S5A6Y7"/>